<dbReference type="InterPro" id="IPR000835">
    <property type="entry name" value="HTH_MarR-typ"/>
</dbReference>
<sequence>MAEDFENEPANDEELAAQAEESAASDEKSNDNAHDTIEEMPLVDKVGRLGGLLHRYTKHQAEAHGRFGDPLRGQGRLLTLLKAKPVTTQKELSFLLDMRQQSLSELLSKLEEKGFITREKSDEDARVMMIKLTDAGRQAAPDLTDIDPNEDVFDCLTDEEKDQFGEYIVKVTKSLEQKLVAMGDDPNAPRPSRDRDRGGYRGGRDDRGGRGGYRGGRDDRGGRGGYRGGRDDRGGRGGYRDDRGGYRGGRDDRGGRGGYRDDRGGYRGGRDDRGFSKPGFNRDDSRRGYRNSGRYESRNNRDGE</sequence>
<keyword evidence="2" id="KW-0238">DNA-binding</keyword>
<dbReference type="RefSeq" id="WP_330958442.1">
    <property type="nucleotide sequence ID" value="NZ_JAZGJQ010000007.1"/>
</dbReference>
<dbReference type="SMART" id="SM00347">
    <property type="entry name" value="HTH_MARR"/>
    <property type="match status" value="1"/>
</dbReference>
<proteinExistence type="predicted"/>
<feature type="compositionally biased region" description="Basic and acidic residues" evidence="4">
    <location>
        <begin position="191"/>
        <end position="304"/>
    </location>
</feature>
<dbReference type="InterPro" id="IPR036388">
    <property type="entry name" value="WH-like_DNA-bd_sf"/>
</dbReference>
<dbReference type="PANTHER" id="PTHR42756:SF1">
    <property type="entry name" value="TRANSCRIPTIONAL REPRESSOR OF EMRAB OPERON"/>
    <property type="match status" value="1"/>
</dbReference>
<keyword evidence="3" id="KW-0804">Transcription</keyword>
<feature type="compositionally biased region" description="Basic and acidic residues" evidence="4">
    <location>
        <begin position="25"/>
        <end position="37"/>
    </location>
</feature>
<reference evidence="6 7" key="1">
    <citation type="submission" date="2024-01" db="EMBL/GenBank/DDBJ databases">
        <title>Description of Olsenella sp. nov., isolated from pig feces.</title>
        <authorList>
            <person name="Chang Y.-H."/>
        </authorList>
    </citation>
    <scope>NUCLEOTIDE SEQUENCE [LARGE SCALE GENOMIC DNA]</scope>
    <source>
        <strain evidence="6 7">YH-ols2223</strain>
    </source>
</reference>
<dbReference type="Pfam" id="PF01047">
    <property type="entry name" value="MarR"/>
    <property type="match status" value="1"/>
</dbReference>
<dbReference type="SUPFAM" id="SSF46785">
    <property type="entry name" value="Winged helix' DNA-binding domain"/>
    <property type="match status" value="1"/>
</dbReference>
<evidence type="ECO:0000256" key="4">
    <source>
        <dbReference type="SAM" id="MobiDB-lite"/>
    </source>
</evidence>
<evidence type="ECO:0000256" key="2">
    <source>
        <dbReference type="ARBA" id="ARBA00023125"/>
    </source>
</evidence>
<dbReference type="EMBL" id="JAZGJQ010000007">
    <property type="protein sequence ID" value="MEE6147673.1"/>
    <property type="molecule type" value="Genomic_DNA"/>
</dbReference>
<feature type="compositionally biased region" description="Acidic residues" evidence="4">
    <location>
        <begin position="1"/>
        <end position="15"/>
    </location>
</feature>
<dbReference type="InterPro" id="IPR011991">
    <property type="entry name" value="ArsR-like_HTH"/>
</dbReference>
<dbReference type="InterPro" id="IPR036390">
    <property type="entry name" value="WH_DNA-bd_sf"/>
</dbReference>
<evidence type="ECO:0000313" key="6">
    <source>
        <dbReference type="EMBL" id="MEE6147673.1"/>
    </source>
</evidence>
<dbReference type="CDD" id="cd00090">
    <property type="entry name" value="HTH_ARSR"/>
    <property type="match status" value="1"/>
</dbReference>
<feature type="region of interest" description="Disordered" evidence="4">
    <location>
        <begin position="181"/>
        <end position="304"/>
    </location>
</feature>
<evidence type="ECO:0000256" key="1">
    <source>
        <dbReference type="ARBA" id="ARBA00023015"/>
    </source>
</evidence>
<dbReference type="PRINTS" id="PR00598">
    <property type="entry name" value="HTHMARR"/>
</dbReference>
<dbReference type="Proteomes" id="UP001332931">
    <property type="component" value="Unassembled WGS sequence"/>
</dbReference>
<name>A0ABU7RAZ5_9ACTN</name>
<evidence type="ECO:0000259" key="5">
    <source>
        <dbReference type="PROSITE" id="PS50995"/>
    </source>
</evidence>
<dbReference type="PROSITE" id="PS50995">
    <property type="entry name" value="HTH_MARR_2"/>
    <property type="match status" value="1"/>
</dbReference>
<dbReference type="PANTHER" id="PTHR42756">
    <property type="entry name" value="TRANSCRIPTIONAL REGULATOR, MARR"/>
    <property type="match status" value="1"/>
</dbReference>
<accession>A0ABU7RAZ5</accession>
<organism evidence="6 7">
    <name type="scientific">Olsenella absiana</name>
    <dbReference type="NCBI Taxonomy" id="3115222"/>
    <lineage>
        <taxon>Bacteria</taxon>
        <taxon>Bacillati</taxon>
        <taxon>Actinomycetota</taxon>
        <taxon>Coriobacteriia</taxon>
        <taxon>Coriobacteriales</taxon>
        <taxon>Atopobiaceae</taxon>
        <taxon>Olsenella</taxon>
    </lineage>
</organism>
<evidence type="ECO:0000256" key="3">
    <source>
        <dbReference type="ARBA" id="ARBA00023163"/>
    </source>
</evidence>
<keyword evidence="7" id="KW-1185">Reference proteome</keyword>
<gene>
    <name evidence="6" type="ORF">VXJ25_06730</name>
</gene>
<comment type="caution">
    <text evidence="6">The sequence shown here is derived from an EMBL/GenBank/DDBJ whole genome shotgun (WGS) entry which is preliminary data.</text>
</comment>
<protein>
    <submittedName>
        <fullName evidence="6">MarR family transcriptional regulator</fullName>
    </submittedName>
</protein>
<feature type="domain" description="HTH marR-type" evidence="5">
    <location>
        <begin position="39"/>
        <end position="173"/>
    </location>
</feature>
<evidence type="ECO:0000313" key="7">
    <source>
        <dbReference type="Proteomes" id="UP001332931"/>
    </source>
</evidence>
<dbReference type="Gene3D" id="1.10.10.10">
    <property type="entry name" value="Winged helix-like DNA-binding domain superfamily/Winged helix DNA-binding domain"/>
    <property type="match status" value="1"/>
</dbReference>
<feature type="region of interest" description="Disordered" evidence="4">
    <location>
        <begin position="1"/>
        <end position="40"/>
    </location>
</feature>
<keyword evidence="1" id="KW-0805">Transcription regulation</keyword>